<keyword evidence="1" id="KW-0472">Membrane</keyword>
<feature type="transmembrane region" description="Helical" evidence="1">
    <location>
        <begin position="260"/>
        <end position="282"/>
    </location>
</feature>
<proteinExistence type="predicted"/>
<feature type="transmembrane region" description="Helical" evidence="1">
    <location>
        <begin position="57"/>
        <end position="78"/>
    </location>
</feature>
<dbReference type="EMBL" id="KI925461">
    <property type="protein sequence ID" value="ETW78608.1"/>
    <property type="molecule type" value="Genomic_DNA"/>
</dbReference>
<dbReference type="RefSeq" id="XP_009548937.1">
    <property type="nucleotide sequence ID" value="XM_009550642.1"/>
</dbReference>
<keyword evidence="1" id="KW-1133">Transmembrane helix</keyword>
<feature type="transmembrane region" description="Helical" evidence="1">
    <location>
        <begin position="184"/>
        <end position="206"/>
    </location>
</feature>
<reference evidence="2 3" key="1">
    <citation type="journal article" date="2012" name="New Phytol.">
        <title>Insight into trade-off between wood decay and parasitism from the genome of a fungal forest pathogen.</title>
        <authorList>
            <person name="Olson A."/>
            <person name="Aerts A."/>
            <person name="Asiegbu F."/>
            <person name="Belbahri L."/>
            <person name="Bouzid O."/>
            <person name="Broberg A."/>
            <person name="Canback B."/>
            <person name="Coutinho P.M."/>
            <person name="Cullen D."/>
            <person name="Dalman K."/>
            <person name="Deflorio G."/>
            <person name="van Diepen L.T."/>
            <person name="Dunand C."/>
            <person name="Duplessis S."/>
            <person name="Durling M."/>
            <person name="Gonthier P."/>
            <person name="Grimwood J."/>
            <person name="Fossdal C.G."/>
            <person name="Hansson D."/>
            <person name="Henrissat B."/>
            <person name="Hietala A."/>
            <person name="Himmelstrand K."/>
            <person name="Hoffmeister D."/>
            <person name="Hogberg N."/>
            <person name="James T.Y."/>
            <person name="Karlsson M."/>
            <person name="Kohler A."/>
            <person name="Kues U."/>
            <person name="Lee Y.H."/>
            <person name="Lin Y.C."/>
            <person name="Lind M."/>
            <person name="Lindquist E."/>
            <person name="Lombard V."/>
            <person name="Lucas S."/>
            <person name="Lunden K."/>
            <person name="Morin E."/>
            <person name="Murat C."/>
            <person name="Park J."/>
            <person name="Raffaello T."/>
            <person name="Rouze P."/>
            <person name="Salamov A."/>
            <person name="Schmutz J."/>
            <person name="Solheim H."/>
            <person name="Stahlberg J."/>
            <person name="Velez H."/>
            <person name="de Vries R.P."/>
            <person name="Wiebenga A."/>
            <person name="Woodward S."/>
            <person name="Yakovlev I."/>
            <person name="Garbelotto M."/>
            <person name="Martin F."/>
            <person name="Grigoriev I.V."/>
            <person name="Stenlid J."/>
        </authorList>
    </citation>
    <scope>NUCLEOTIDE SEQUENCE [LARGE SCALE GENOMIC DNA]</scope>
    <source>
        <strain evidence="2 3">TC 32-1</strain>
    </source>
</reference>
<evidence type="ECO:0000256" key="1">
    <source>
        <dbReference type="SAM" id="Phobius"/>
    </source>
</evidence>
<organism evidence="2 3">
    <name type="scientific">Heterobasidion irregulare (strain TC 32-1)</name>
    <dbReference type="NCBI Taxonomy" id="747525"/>
    <lineage>
        <taxon>Eukaryota</taxon>
        <taxon>Fungi</taxon>
        <taxon>Dikarya</taxon>
        <taxon>Basidiomycota</taxon>
        <taxon>Agaricomycotina</taxon>
        <taxon>Agaricomycetes</taxon>
        <taxon>Russulales</taxon>
        <taxon>Bondarzewiaceae</taxon>
        <taxon>Heterobasidion</taxon>
        <taxon>Heterobasidion annosum species complex</taxon>
    </lineage>
</organism>
<dbReference type="KEGG" id="hir:HETIRDRAFT_324082"/>
<evidence type="ECO:0000313" key="2">
    <source>
        <dbReference type="EMBL" id="ETW78608.1"/>
    </source>
</evidence>
<protein>
    <submittedName>
        <fullName evidence="2">Uncharacterized protein</fullName>
    </submittedName>
</protein>
<dbReference type="OrthoDB" id="2744793at2759"/>
<dbReference type="Proteomes" id="UP000030671">
    <property type="component" value="Unassembled WGS sequence"/>
</dbReference>
<dbReference type="HOGENOM" id="CLU_044614_9_3_1"/>
<dbReference type="AlphaFoldDB" id="W4JYI6"/>
<accession>W4JYI6</accession>
<name>W4JYI6_HETIT</name>
<dbReference type="InParanoid" id="W4JYI6"/>
<feature type="transmembrane region" description="Helical" evidence="1">
    <location>
        <begin position="227"/>
        <end position="248"/>
    </location>
</feature>
<gene>
    <name evidence="2" type="ORF">HETIRDRAFT_324082</name>
</gene>
<feature type="transmembrane region" description="Helical" evidence="1">
    <location>
        <begin position="115"/>
        <end position="133"/>
    </location>
</feature>
<keyword evidence="1" id="KW-0812">Transmembrane</keyword>
<sequence>MNVSESPKIVQHAGTVLLGNILELVIISFFSGIYTILMLCLIYLFYQGKVISRAKSYMFAITLLTFFTIAIICLYDIIDVIQTIPNLLILAENQTLENKFSKINQDIKIYNTINLSLQIVNALLGNTVIVWRAQTLWANHYIMVLLKGILIVTIIASISNCVLNSIGSIAIFDLLDYYSLYLQMIQWGLEIIMNSVVTILIAYKAWSYRQSVKTYLAKNKKTQIENILALLVESGILYCALWIALIISEFTSINGLEIDIFSSISMVFTGIYPTLIMIVVSLNSTVEEMSGISISTIHTSIQQELENTNIPAEAEVFHLQTFYEHNIVPNAEIIEETQQD</sequence>
<keyword evidence="3" id="KW-1185">Reference proteome</keyword>
<dbReference type="GeneID" id="20671019"/>
<evidence type="ECO:0000313" key="3">
    <source>
        <dbReference type="Proteomes" id="UP000030671"/>
    </source>
</evidence>
<feature type="transmembrane region" description="Helical" evidence="1">
    <location>
        <begin position="145"/>
        <end position="172"/>
    </location>
</feature>
<feature type="transmembrane region" description="Helical" evidence="1">
    <location>
        <begin position="24"/>
        <end position="45"/>
    </location>
</feature>